<dbReference type="AlphaFoldDB" id="A0A9X2BLB4"/>
<keyword evidence="3" id="KW-1185">Reference proteome</keyword>
<evidence type="ECO:0000313" key="3">
    <source>
        <dbReference type="Proteomes" id="UP001139260"/>
    </source>
</evidence>
<organism evidence="2 3">
    <name type="scientific">Flavobacterium pygoscelis</name>
    <dbReference type="NCBI Taxonomy" id="2893176"/>
    <lineage>
        <taxon>Bacteria</taxon>
        <taxon>Pseudomonadati</taxon>
        <taxon>Bacteroidota</taxon>
        <taxon>Flavobacteriia</taxon>
        <taxon>Flavobacteriales</taxon>
        <taxon>Flavobacteriaceae</taxon>
        <taxon>Flavobacterium</taxon>
    </lineage>
</organism>
<gene>
    <name evidence="2" type="ORF">MW871_11075</name>
</gene>
<accession>A0A9X2BLB4</accession>
<comment type="caution">
    <text evidence="2">The sequence shown here is derived from an EMBL/GenBank/DDBJ whole genome shotgun (WGS) entry which is preliminary data.</text>
</comment>
<dbReference type="EMBL" id="JALNUB010000006">
    <property type="protein sequence ID" value="MCK8142434.1"/>
    <property type="molecule type" value="Genomic_DNA"/>
</dbReference>
<reference evidence="2" key="1">
    <citation type="submission" date="2022-04" db="EMBL/GenBank/DDBJ databases">
        <title>Flavobacterium pygoscelis sp. nov. isolated from Chinstrap chick (Pygoscelis antarcticus).</title>
        <authorList>
            <person name="Irgang R."/>
            <person name="Poblete-Morales M."/>
            <person name="Avendano-Herrera R."/>
        </authorList>
    </citation>
    <scope>NUCLEOTIDE SEQUENCE</scope>
    <source>
        <strain evidence="2">I-SCBP12n</strain>
    </source>
</reference>
<dbReference type="Proteomes" id="UP001139260">
    <property type="component" value="Unassembled WGS sequence"/>
</dbReference>
<dbReference type="PROSITE" id="PS51257">
    <property type="entry name" value="PROKAR_LIPOPROTEIN"/>
    <property type="match status" value="1"/>
</dbReference>
<dbReference type="RefSeq" id="WP_248428550.1">
    <property type="nucleotide sequence ID" value="NZ_JALNUB010000006.1"/>
</dbReference>
<feature type="compositionally biased region" description="Basic and acidic residues" evidence="1">
    <location>
        <begin position="35"/>
        <end position="52"/>
    </location>
</feature>
<protein>
    <recommendedName>
        <fullName evidence="4">Lipoprotein</fullName>
    </recommendedName>
</protein>
<evidence type="ECO:0008006" key="4">
    <source>
        <dbReference type="Google" id="ProtNLM"/>
    </source>
</evidence>
<proteinExistence type="predicted"/>
<evidence type="ECO:0000313" key="2">
    <source>
        <dbReference type="EMBL" id="MCK8142434.1"/>
    </source>
</evidence>
<name>A0A9X2BLB4_9FLAO</name>
<evidence type="ECO:0000256" key="1">
    <source>
        <dbReference type="SAM" id="MobiDB-lite"/>
    </source>
</evidence>
<feature type="region of interest" description="Disordered" evidence="1">
    <location>
        <begin position="24"/>
        <end position="52"/>
    </location>
</feature>
<sequence>MKKITLSIILIVALSTAYSCKRQNKEIQSASPTTENKEIEEEHHSEDHSLVLDNGERWIANPETTLGVEKMQQTMNSFTEKDNVAAYKKLTENLELDFKMIFQKCTMTGAAHDQLHNFLIPIKDLLKTLPSSDLKECQESFDQINKHLLIYKTYFK</sequence>